<evidence type="ECO:0000313" key="2">
    <source>
        <dbReference type="EMBL" id="SER29817.1"/>
    </source>
</evidence>
<evidence type="ECO:0000256" key="1">
    <source>
        <dbReference type="SAM" id="MobiDB-lite"/>
    </source>
</evidence>
<proteinExistence type="predicted"/>
<dbReference type="AlphaFoldDB" id="A0A1H9N206"/>
<dbReference type="STRING" id="1855383.SAMN05216548_114144"/>
<sequence length="163" mass="17430">MSEVEDFSEDQSSSEAVSDDYASAPSSEPNPFDIVPFVIYSLTTGIIRSAGRIQRVHLPTPPEGFGLVNLLVTPFDASIIDLASLQAIPFPQPTLSKATVAADGVDYALLQGVLQGASIAINDAEYLSDGTDVELVAEEPCTYAITVAYPELNKVFRFEVTAE</sequence>
<evidence type="ECO:0000313" key="3">
    <source>
        <dbReference type="Proteomes" id="UP000199647"/>
    </source>
</evidence>
<keyword evidence="3" id="KW-1185">Reference proteome</keyword>
<dbReference type="Proteomes" id="UP000199647">
    <property type="component" value="Unassembled WGS sequence"/>
</dbReference>
<dbReference type="EMBL" id="FOFG01000014">
    <property type="protein sequence ID" value="SER29817.1"/>
    <property type="molecule type" value="Genomic_DNA"/>
</dbReference>
<dbReference type="RefSeq" id="WP_092498673.1">
    <property type="nucleotide sequence ID" value="NZ_FOFG01000014.1"/>
</dbReference>
<accession>A0A1H9N206</accession>
<reference evidence="2 3" key="1">
    <citation type="submission" date="2016-10" db="EMBL/GenBank/DDBJ databases">
        <authorList>
            <person name="de Groot N.N."/>
        </authorList>
    </citation>
    <scope>NUCLEOTIDE SEQUENCE [LARGE SCALE GENOMIC DNA]</scope>
    <source>
        <strain evidence="2 3">A52C2</strain>
    </source>
</reference>
<organism evidence="2 3">
    <name type="scientific">Faunimonas pinastri</name>
    <dbReference type="NCBI Taxonomy" id="1855383"/>
    <lineage>
        <taxon>Bacteria</taxon>
        <taxon>Pseudomonadati</taxon>
        <taxon>Pseudomonadota</taxon>
        <taxon>Alphaproteobacteria</taxon>
        <taxon>Hyphomicrobiales</taxon>
        <taxon>Afifellaceae</taxon>
        <taxon>Faunimonas</taxon>
    </lineage>
</organism>
<feature type="region of interest" description="Disordered" evidence="1">
    <location>
        <begin position="1"/>
        <end position="27"/>
    </location>
</feature>
<name>A0A1H9N206_9HYPH</name>
<protein>
    <submittedName>
        <fullName evidence="2">Uncharacterized protein</fullName>
    </submittedName>
</protein>
<gene>
    <name evidence="2" type="ORF">SAMN05216548_114144</name>
</gene>